<dbReference type="PANTHER" id="PTHR47331">
    <property type="entry name" value="PHD-TYPE DOMAIN-CONTAINING PROTEIN"/>
    <property type="match status" value="1"/>
</dbReference>
<gene>
    <name evidence="1" type="ORF">DEA37_0014069</name>
</gene>
<reference evidence="1 2" key="1">
    <citation type="journal article" date="2019" name="Gigascience">
        <title>Whole-genome sequence of the oriental lung fluke Paragonimus westermani.</title>
        <authorList>
            <person name="Oey H."/>
            <person name="Zakrzewski M."/>
            <person name="Narain K."/>
            <person name="Devi K.R."/>
            <person name="Agatsuma T."/>
            <person name="Nawaratna S."/>
            <person name="Gobert G.N."/>
            <person name="Jones M.K."/>
            <person name="Ragan M.A."/>
            <person name="McManus D.P."/>
            <person name="Krause L."/>
        </authorList>
    </citation>
    <scope>NUCLEOTIDE SEQUENCE [LARGE SCALE GENOMIC DNA]</scope>
    <source>
        <strain evidence="1 2">IND2009</strain>
    </source>
</reference>
<protein>
    <submittedName>
        <fullName evidence="1">Uncharacterized protein</fullName>
    </submittedName>
</protein>
<evidence type="ECO:0000313" key="2">
    <source>
        <dbReference type="Proteomes" id="UP000324629"/>
    </source>
</evidence>
<dbReference type="Proteomes" id="UP000324629">
    <property type="component" value="Unassembled WGS sequence"/>
</dbReference>
<comment type="caution">
    <text evidence="1">The sequence shown here is derived from an EMBL/GenBank/DDBJ whole genome shotgun (WGS) entry which is preliminary data.</text>
</comment>
<name>A0A5J4N5A1_9TREM</name>
<sequence length="375" mass="41980">NGPVDRIGDHVWFHRPKPPLGAAHKFHCPWLGSFVIVQVRSLTVYVIRDTTNPTADVLTVHYNQLKPAQSPEEDQMRPLPVPPGSVPIAEQTVEISAQGGCSNIGGTEALGPVNVGSVAELYGGGMQCDFLRDRVLPEACVNVDDQSSNSSREASEFGKIINSLSNLSKRDLVRFNGDPMRYWLFIRSSQFSVLNIVQDPEARLSYLIHYCDGEAREAIESCAILEPEEGFRDAMETLMTRFGCPHLIARAHISQLVGGPTVRTNDGDALKKQMQYEADLNASVTVAAIARRLPHALQLEWFKKASGILRTPREPTFKDLFEFLRTQPNYRRLCQGIFLLNFIGYEAEFLRRRLPVQLRLRRSSKSSPLVHSGRV</sequence>
<proteinExistence type="predicted"/>
<keyword evidence="2" id="KW-1185">Reference proteome</keyword>
<dbReference type="AlphaFoldDB" id="A0A5J4N5A1"/>
<feature type="non-terminal residue" evidence="1">
    <location>
        <position position="1"/>
    </location>
</feature>
<organism evidence="1 2">
    <name type="scientific">Paragonimus westermani</name>
    <dbReference type="NCBI Taxonomy" id="34504"/>
    <lineage>
        <taxon>Eukaryota</taxon>
        <taxon>Metazoa</taxon>
        <taxon>Spiralia</taxon>
        <taxon>Lophotrochozoa</taxon>
        <taxon>Platyhelminthes</taxon>
        <taxon>Trematoda</taxon>
        <taxon>Digenea</taxon>
        <taxon>Plagiorchiida</taxon>
        <taxon>Troglotremata</taxon>
        <taxon>Troglotrematidae</taxon>
        <taxon>Paragonimus</taxon>
    </lineage>
</organism>
<dbReference type="EMBL" id="QNGE01009283">
    <property type="protein sequence ID" value="KAA3670597.1"/>
    <property type="molecule type" value="Genomic_DNA"/>
</dbReference>
<evidence type="ECO:0000313" key="1">
    <source>
        <dbReference type="EMBL" id="KAA3670597.1"/>
    </source>
</evidence>
<accession>A0A5J4N5A1</accession>
<feature type="non-terminal residue" evidence="1">
    <location>
        <position position="375"/>
    </location>
</feature>